<reference evidence="1 2" key="1">
    <citation type="journal article" date="2018" name="Front. Microbiol.">
        <title>Description and Comparative Genomics of Macrococcus caseolyticus subsp. hominis subsp. nov., Macrococcus goetzii sp. nov., Macrococcus epidermidis sp. nov., and Macrococcus bohemicus sp. nov., Novel Macrococci From Human Clinical Material With Virulence Potential and Suspected Uptake of Foreign DNA by Natural Transformation.</title>
        <authorList>
            <person name="Maslanova I."/>
            <person name="Wertheimer Z."/>
            <person name="Sedlacek I."/>
            <person name="Svec P."/>
            <person name="Indrakova A."/>
            <person name="Kovarovic V."/>
            <person name="Schumann P."/>
            <person name="Sproer C."/>
            <person name="Kralova S."/>
            <person name="Sedo O."/>
            <person name="Kristofova L."/>
            <person name="Vrbovska V."/>
            <person name="Fuzik T."/>
            <person name="Petras P."/>
            <person name="Zdrahal Z."/>
            <person name="Ruzickova V."/>
            <person name="Doskar J."/>
            <person name="Pantucek R."/>
        </authorList>
    </citation>
    <scope>NUCLEOTIDE SEQUENCE [LARGE SCALE GENOMIC DNA]</scope>
    <source>
        <strain evidence="1 2">03/115</strain>
        <plasmid evidence="1">pZKMB1</plasmid>
    </source>
</reference>
<dbReference type="AlphaFoldDB" id="A0A328A332"/>
<evidence type="ECO:0000313" key="2">
    <source>
        <dbReference type="Proteomes" id="UP000249579"/>
    </source>
</evidence>
<keyword evidence="1" id="KW-0614">Plasmid</keyword>
<dbReference type="RefSeq" id="WP_111744412.1">
    <property type="nucleotide sequence ID" value="NZ_CM009972.1"/>
</dbReference>
<proteinExistence type="predicted"/>
<protein>
    <submittedName>
        <fullName evidence="1">Uncharacterized protein</fullName>
    </submittedName>
</protein>
<dbReference type="EMBL" id="PZJG01000030">
    <property type="protein sequence ID" value="RAK47838.1"/>
    <property type="molecule type" value="Genomic_DNA"/>
</dbReference>
<comment type="caution">
    <text evidence="1">The sequence shown here is derived from an EMBL/GenBank/DDBJ whole genome shotgun (WGS) entry which is preliminary data.</text>
</comment>
<organism evidence="1 2">
    <name type="scientific">Macrococcoides bohemicum</name>
    <dbReference type="NCBI Taxonomy" id="1903056"/>
    <lineage>
        <taxon>Bacteria</taxon>
        <taxon>Bacillati</taxon>
        <taxon>Bacillota</taxon>
        <taxon>Bacilli</taxon>
        <taxon>Bacillales</taxon>
        <taxon>Staphylococcaceae</taxon>
        <taxon>Macrococcoides</taxon>
    </lineage>
</organism>
<evidence type="ECO:0000313" key="1">
    <source>
        <dbReference type="EMBL" id="RAK47838.1"/>
    </source>
</evidence>
<accession>A0A328A332</accession>
<name>A0A328A332_9STAP</name>
<gene>
    <name evidence="1" type="ORF">BHX94_12205</name>
</gene>
<sequence length="119" mass="13901">MANISFADGLIYALNTEQKKIKLPICIQEKIKEITYDDSYLKENETGLDDIFYVFYARGKYTYGNTLLAHAADLKDMIRESEHLEDIVFHFKDKEENLGVHYVCKYSIMEGEIEYKKIG</sequence>
<geneLocation type="plasmid" evidence="2">
    <name>pzkmb1</name>
</geneLocation>
<dbReference type="Proteomes" id="UP000249579">
    <property type="component" value="Plasmid pZKMB1"/>
</dbReference>